<name>A0A388MDV5_CHABU</name>
<accession>A0A388MDV5</accession>
<organism evidence="2 3">
    <name type="scientific">Chara braunii</name>
    <name type="common">Braun's stonewort</name>
    <dbReference type="NCBI Taxonomy" id="69332"/>
    <lineage>
        <taxon>Eukaryota</taxon>
        <taxon>Viridiplantae</taxon>
        <taxon>Streptophyta</taxon>
        <taxon>Charophyceae</taxon>
        <taxon>Charales</taxon>
        <taxon>Characeae</taxon>
        <taxon>Chara</taxon>
    </lineage>
</organism>
<keyword evidence="3" id="KW-1185">Reference proteome</keyword>
<feature type="compositionally biased region" description="Basic and acidic residues" evidence="1">
    <location>
        <begin position="1"/>
        <end position="11"/>
    </location>
</feature>
<gene>
    <name evidence="2" type="ORF">CBR_g56905</name>
</gene>
<dbReference type="Gramene" id="GBG92744">
    <property type="protein sequence ID" value="GBG92744"/>
    <property type="gene ID" value="CBR_g56905"/>
</dbReference>
<sequence>MACHQRLRESFDEAAQVRLPPDEGGGEQVVHMEMAPLTRGRRSTGAAERCPWENEEVAIEKRDDLDGDSARPARQKPNVQDTWTYPLTKSRATPPESPRGIYTPRHEKSALLNKLQAVREKFLQMDSGRSNSTVLVSSSKKGMHISRTGRAMSAVTGDRNSNSLLRSEEKAFSKRELQIPHESNQQQARDTLGIVSEGVPHEGGAAECALQAREAPGNAHREMNSGRQAAEVPWRGAVVHPQAYSGKFRRLLELCSSWVIGLAARLVARANLSTFPAIQKWVNWVDIKGTIGVTMGLVFAYAVSKEWESLSRSARTAKVMVAQYVKDAWALAFHVNLNPVAVTHARPRSRALTARR</sequence>
<dbReference type="EMBL" id="BFEA01001126">
    <property type="protein sequence ID" value="GBG92744.1"/>
    <property type="molecule type" value="Genomic_DNA"/>
</dbReference>
<feature type="region of interest" description="Disordered" evidence="1">
    <location>
        <begin position="133"/>
        <end position="163"/>
    </location>
</feature>
<protein>
    <submittedName>
        <fullName evidence="2">Uncharacterized protein</fullName>
    </submittedName>
</protein>
<evidence type="ECO:0000256" key="1">
    <source>
        <dbReference type="SAM" id="MobiDB-lite"/>
    </source>
</evidence>
<evidence type="ECO:0000313" key="2">
    <source>
        <dbReference type="EMBL" id="GBG92744.1"/>
    </source>
</evidence>
<comment type="caution">
    <text evidence="2">The sequence shown here is derived from an EMBL/GenBank/DDBJ whole genome shotgun (WGS) entry which is preliminary data.</text>
</comment>
<proteinExistence type="predicted"/>
<evidence type="ECO:0000313" key="3">
    <source>
        <dbReference type="Proteomes" id="UP000265515"/>
    </source>
</evidence>
<dbReference type="AlphaFoldDB" id="A0A388MDV5"/>
<reference evidence="2 3" key="1">
    <citation type="journal article" date="2018" name="Cell">
        <title>The Chara Genome: Secondary Complexity and Implications for Plant Terrestrialization.</title>
        <authorList>
            <person name="Nishiyama T."/>
            <person name="Sakayama H."/>
            <person name="Vries J.D."/>
            <person name="Buschmann H."/>
            <person name="Saint-Marcoux D."/>
            <person name="Ullrich K.K."/>
            <person name="Haas F.B."/>
            <person name="Vanderstraeten L."/>
            <person name="Becker D."/>
            <person name="Lang D."/>
            <person name="Vosolsobe S."/>
            <person name="Rombauts S."/>
            <person name="Wilhelmsson P.K.I."/>
            <person name="Janitza P."/>
            <person name="Kern R."/>
            <person name="Heyl A."/>
            <person name="Rumpler F."/>
            <person name="Villalobos L.I.A.C."/>
            <person name="Clay J.M."/>
            <person name="Skokan R."/>
            <person name="Toyoda A."/>
            <person name="Suzuki Y."/>
            <person name="Kagoshima H."/>
            <person name="Schijlen E."/>
            <person name="Tajeshwar N."/>
            <person name="Catarino B."/>
            <person name="Hetherington A.J."/>
            <person name="Saltykova A."/>
            <person name="Bonnot C."/>
            <person name="Breuninger H."/>
            <person name="Symeonidi A."/>
            <person name="Radhakrishnan G.V."/>
            <person name="Van Nieuwerburgh F."/>
            <person name="Deforce D."/>
            <person name="Chang C."/>
            <person name="Karol K.G."/>
            <person name="Hedrich R."/>
            <person name="Ulvskov P."/>
            <person name="Glockner G."/>
            <person name="Delwiche C.F."/>
            <person name="Petrasek J."/>
            <person name="Van de Peer Y."/>
            <person name="Friml J."/>
            <person name="Beilby M."/>
            <person name="Dolan L."/>
            <person name="Kohara Y."/>
            <person name="Sugano S."/>
            <person name="Fujiyama A."/>
            <person name="Delaux P.-M."/>
            <person name="Quint M."/>
            <person name="TheiBen G."/>
            <person name="Hagemann M."/>
            <person name="Harholt J."/>
            <person name="Dunand C."/>
            <person name="Zachgo S."/>
            <person name="Langdale J."/>
            <person name="Maumus F."/>
            <person name="Straeten D.V.D."/>
            <person name="Gould S.B."/>
            <person name="Rensing S.A."/>
        </authorList>
    </citation>
    <scope>NUCLEOTIDE SEQUENCE [LARGE SCALE GENOMIC DNA]</scope>
    <source>
        <strain evidence="2 3">S276</strain>
    </source>
</reference>
<dbReference type="Proteomes" id="UP000265515">
    <property type="component" value="Unassembled WGS sequence"/>
</dbReference>
<feature type="region of interest" description="Disordered" evidence="1">
    <location>
        <begin position="1"/>
        <end position="27"/>
    </location>
</feature>